<dbReference type="Pfam" id="PF23295">
    <property type="entry name" value="Arm_4"/>
    <property type="match status" value="1"/>
</dbReference>
<dbReference type="InterPro" id="IPR036372">
    <property type="entry name" value="BEACH_dom_sf"/>
</dbReference>
<dbReference type="InterPro" id="IPR001680">
    <property type="entry name" value="WD40_rpt"/>
</dbReference>
<evidence type="ECO:0000256" key="2">
    <source>
        <dbReference type="ARBA" id="ARBA00022737"/>
    </source>
</evidence>
<dbReference type="PROSITE" id="PS50082">
    <property type="entry name" value="WD_REPEATS_2"/>
    <property type="match status" value="1"/>
</dbReference>
<accession>A0ABR1UQZ9</accession>
<dbReference type="GeneID" id="92092182"/>
<feature type="compositionally biased region" description="Basic and acidic residues" evidence="4">
    <location>
        <begin position="1485"/>
        <end position="1506"/>
    </location>
</feature>
<feature type="domain" description="BEACH" evidence="5">
    <location>
        <begin position="1767"/>
        <end position="2059"/>
    </location>
</feature>
<sequence>MSTRPSRYRSSTSASAPSSVSKALEVQQKLLDSVAAVLSTQRDPYPNIQELVAHLDQIEQHLNAAKPPSSVQDDFRHLHGFQRLFDILRAYLGFYNPQKRSQDEKSSLFRLLEAVLGVLSVAFNAHPGNLRYFRTRVESGGWEALEQSIASIGLGGGDLDCWTSSQLFGKLFAFSLQMPTLGVFCQKTIFEDMPVIIGNADLGEDALKGEEGPYPEEQAALIQDAVRAVIGPATKLQYPEVIRTVVDFWISMPKEHNLVMEICRSLMSLGVKRLADAQALLMNPSPDASEHCLEMVQKHQDPPFIQFDLSLHGHASIDLPSLGRSFPPSSSNGYTFMAWIRVDEFDPKSHTTIFGVFDATQTCFLLLYLEKDTQNFILQTSVTSRRPSVRFKSFAFKEKRWYHIALVHRRKTMSANKAYLYVDGELVEHLQATFPSPPPLANGSTESFASFASSNNKTMPVQAFLGTPRELSSHLGAGIVSSKCHPGKDGSDLIRVIRDKAGYVMPENRLLLSLMPSSIIRERDSFSDSQLFRSLSRGPSHALGQMTMKSGTGIAINTALPSVNDALIRASGVAVLSGEPVVAVPRHLDDAMWQLAGFTPLALKIVERASTAESLTRAVEMVFRCVNSSWRNSEAMEKCNGYNIMGMLLKCKLGLAPTGAENITARLSLDDVEIDRLSFQLLSLVLEFVGYDHKNSLNSIIKNPLAYRILLVDFDVWRRCVPIVQELYYKQFMTFARNSKYHEYNNRRLLECVGVKILKMYSELLCQKGNLNYIRRFAKTVTNKWLLYLLTENDPEVVVYGSKILSRLLVTHGSSYASKFSGKSGGFHIMAHRLKRWWDIPTIWPICFSILFGYDVAEIDFDKSFDFFSLLETFGQCKIAFPETLPIITSMLQIGLKDILRNQEDPASPRELGSPQGATIDSNVFKGRPRGRSMSLAEELETRQMPQPSQMKVAGNAAVLQTVIRFLADIHSRSMNFKDFALSSEYVKLLLAALYPVIVSTDAVRPETELDSRDSALTFEGGDVLIRPIAGTSAPAPIVRTSKAVDTALQAPNDTLRGSPLRKASSFVLLTSQRPPQLSPARLTHVMSPKKKANSQNTSHAVLEDIMELVVNVFLDQLFYRKEFPGFGLFIMVLPGFQEHQAYFESHVLRSTILHLSNTIKLDWKLLIEPRILTNMARFSMHMVEAIFEGWFMNGADSMLDFLGFLLEYLNKPEVSKIKSVRLCSQAVSTIRTSFLKCVLLKLSEMDDSQSADTEAMSSLNKILYWQMVILDSLSVDDDYTKLLWFQFYVKLVDTREAVSLATVNFWRIMLVQKPEESSAIFQQFTSTEKSNLVSEFEKLTELDTESFVAWVIEHRASLDQLFANGLSRTWEDFVRLENSRTIETAKSRLAKRREVLKRWQLESSERESAILRHDMTNSAWMKSIYGSEHFKHQRLLQDQQDDVLFHSSEFMRMSQDLTRPGAVLQQNSIIKWKLDRTEGRDRMRARLLPDTEPQKELFQPKRRNTDASSRGIPPVAPPSASPKPSNVTAGGQPPPAESKGYTEGVNEGESSLQPKGGEQTVAPDEDFEMVDDPNDPEPDEAFEDKNRRVMRRLESGDLVQQVYNISRIVGLEVCEGILLVGKDALYIMDNYFQSAEGEIVNIWEAAPEDRDPFVQIITNDKTDTKGFSSRRRTQDSRSWRWQDVISVSKRRFLFRDVAIEIFFTDGRSYLLTTINPAIRDDMYLRLASKTPHTAGAATLPNPEDAWRLESLKIHEEPTQGLGAKFGGFFNSSPWNPSLRKWQRGEMSNFHYLMLVNTMAGRTFNDLTQYPVFPWILADYTSEELDLEDPATYRDLSKPMGAQTPSRRADAMERFNAAVEMEDQAPFHYGTHYSSAMVVASYLIRLPPFVQSHVTMQGGTFDHADRLFYSVERTWHSASRERGSDVRELIPEFFYLPDFLTNINGYDFGTRQGSGGKVNDVALPPWAKGDPKIFIAKHREALESPYVSQNLHSWIDLVFGYKQLGEAAVQNVNVFSPLSYRGAMDLDNAGADEREHATSVIYNFGQTPHQVFTKPHPGRENMKFPAKRLDTTSYALARIPHPLLESHERVASLIYSPKLDRLLCSSPFRLNLPPFFDKYLEWGYADHSIRFYFTENRKVAGVNENLHTGQISCLFVADSKTLVTAGEDCVVSVHGIQTAAGKPVELVNRSSLFGHKTPVTTIAASKAFSTLLTVSMDGHAFLWDLNRLEFVRKLPNNRAVECARINDISGEIMLCSGPNVALYTVNGELLLDQNVCEEHDDFVQSCAFYEGSGSEWLESFLVFTGHKRGRVKIWQRTVKNGKWTLELIRRLDHADARSETRANTEAAITCITPMPQLVYTGDDDGRVYEWNLIHREK</sequence>
<dbReference type="PROSITE" id="PS51783">
    <property type="entry name" value="PH_BEACH"/>
    <property type="match status" value="1"/>
</dbReference>
<dbReference type="InterPro" id="IPR051944">
    <property type="entry name" value="BEACH_domain_protein"/>
</dbReference>
<dbReference type="SUPFAM" id="SSF81837">
    <property type="entry name" value="BEACH domain"/>
    <property type="match status" value="1"/>
</dbReference>
<dbReference type="Pfam" id="PF14844">
    <property type="entry name" value="PH_BEACH"/>
    <property type="match status" value="1"/>
</dbReference>
<dbReference type="Gene3D" id="1.10.1540.10">
    <property type="entry name" value="BEACH domain"/>
    <property type="match status" value="1"/>
</dbReference>
<organism evidence="7 8">
    <name type="scientific">Apiospora phragmitis</name>
    <dbReference type="NCBI Taxonomy" id="2905665"/>
    <lineage>
        <taxon>Eukaryota</taxon>
        <taxon>Fungi</taxon>
        <taxon>Dikarya</taxon>
        <taxon>Ascomycota</taxon>
        <taxon>Pezizomycotina</taxon>
        <taxon>Sordariomycetes</taxon>
        <taxon>Xylariomycetidae</taxon>
        <taxon>Amphisphaeriales</taxon>
        <taxon>Apiosporaceae</taxon>
        <taxon>Apiospora</taxon>
    </lineage>
</organism>
<dbReference type="Gene3D" id="2.30.29.30">
    <property type="entry name" value="Pleckstrin-homology domain (PH domain)/Phosphotyrosine-binding domain (PTB)"/>
    <property type="match status" value="1"/>
</dbReference>
<dbReference type="InterPro" id="IPR056252">
    <property type="entry name" value="Alfy-like_Arm-like"/>
</dbReference>
<protein>
    <submittedName>
        <fullName evidence="7">WD repeat and FYVE domain-containing protein</fullName>
    </submittedName>
</protein>
<feature type="repeat" description="WD" evidence="3">
    <location>
        <begin position="2192"/>
        <end position="2233"/>
    </location>
</feature>
<comment type="caution">
    <text evidence="7">The sequence shown here is derived from an EMBL/GenBank/DDBJ whole genome shotgun (WGS) entry which is preliminary data.</text>
</comment>
<dbReference type="CDD" id="cd06071">
    <property type="entry name" value="Beach"/>
    <property type="match status" value="1"/>
</dbReference>
<reference evidence="7 8" key="1">
    <citation type="submission" date="2023-01" db="EMBL/GenBank/DDBJ databases">
        <title>Analysis of 21 Apiospora genomes using comparative genomics revels a genus with tremendous synthesis potential of carbohydrate active enzymes and secondary metabolites.</title>
        <authorList>
            <person name="Sorensen T."/>
        </authorList>
    </citation>
    <scope>NUCLEOTIDE SEQUENCE [LARGE SCALE GENOMIC DNA]</scope>
    <source>
        <strain evidence="7 8">CBS 135458</strain>
    </source>
</reference>
<evidence type="ECO:0000313" key="7">
    <source>
        <dbReference type="EMBL" id="KAK8061344.1"/>
    </source>
</evidence>
<dbReference type="RefSeq" id="XP_066714606.1">
    <property type="nucleotide sequence ID" value="XM_066859119.1"/>
</dbReference>
<keyword evidence="2" id="KW-0677">Repeat</keyword>
<evidence type="ECO:0000259" key="6">
    <source>
        <dbReference type="PROSITE" id="PS51783"/>
    </source>
</evidence>
<dbReference type="PANTHER" id="PTHR46108:SF4">
    <property type="entry name" value="BLUE CHEESE"/>
    <property type="match status" value="1"/>
</dbReference>
<dbReference type="SUPFAM" id="SSF50978">
    <property type="entry name" value="WD40 repeat-like"/>
    <property type="match status" value="1"/>
</dbReference>
<dbReference type="PROSITE" id="PS50197">
    <property type="entry name" value="BEACH"/>
    <property type="match status" value="1"/>
</dbReference>
<dbReference type="Gene3D" id="2.60.120.200">
    <property type="match status" value="1"/>
</dbReference>
<evidence type="ECO:0000256" key="1">
    <source>
        <dbReference type="ARBA" id="ARBA00022574"/>
    </source>
</evidence>
<feature type="region of interest" description="Disordered" evidence="4">
    <location>
        <begin position="905"/>
        <end position="924"/>
    </location>
</feature>
<keyword evidence="8" id="KW-1185">Reference proteome</keyword>
<proteinExistence type="predicted"/>
<gene>
    <name evidence="7" type="ORF">PG994_007710</name>
</gene>
<dbReference type="InterPro" id="IPR023362">
    <property type="entry name" value="PH-BEACH_dom"/>
</dbReference>
<dbReference type="Pfam" id="PF02138">
    <property type="entry name" value="Beach"/>
    <property type="match status" value="1"/>
</dbReference>
<dbReference type="Gene3D" id="2.130.10.10">
    <property type="entry name" value="YVTN repeat-like/Quinoprotein amine dehydrogenase"/>
    <property type="match status" value="1"/>
</dbReference>
<evidence type="ECO:0000256" key="3">
    <source>
        <dbReference type="PROSITE-ProRule" id="PRU00221"/>
    </source>
</evidence>
<dbReference type="Proteomes" id="UP001480595">
    <property type="component" value="Unassembled WGS sequence"/>
</dbReference>
<evidence type="ECO:0000313" key="8">
    <source>
        <dbReference type="Proteomes" id="UP001480595"/>
    </source>
</evidence>
<dbReference type="InterPro" id="IPR015943">
    <property type="entry name" value="WD40/YVTN_repeat-like_dom_sf"/>
</dbReference>
<dbReference type="CDD" id="cd01201">
    <property type="entry name" value="PH_BEACH"/>
    <property type="match status" value="1"/>
</dbReference>
<keyword evidence="1 3" id="KW-0853">WD repeat</keyword>
<dbReference type="PANTHER" id="PTHR46108">
    <property type="entry name" value="BLUE CHEESE"/>
    <property type="match status" value="1"/>
</dbReference>
<dbReference type="InterPro" id="IPR000409">
    <property type="entry name" value="BEACH_dom"/>
</dbReference>
<feature type="region of interest" description="Disordered" evidence="4">
    <location>
        <begin position="1485"/>
        <end position="1582"/>
    </location>
</feature>
<evidence type="ECO:0000256" key="4">
    <source>
        <dbReference type="SAM" id="MobiDB-lite"/>
    </source>
</evidence>
<dbReference type="SMART" id="SM00320">
    <property type="entry name" value="WD40"/>
    <property type="match status" value="4"/>
</dbReference>
<dbReference type="PROSITE" id="PS50294">
    <property type="entry name" value="WD_REPEATS_REGION"/>
    <property type="match status" value="1"/>
</dbReference>
<name>A0ABR1UQZ9_9PEZI</name>
<evidence type="ECO:0000259" key="5">
    <source>
        <dbReference type="PROSITE" id="PS50197"/>
    </source>
</evidence>
<dbReference type="Pfam" id="PF00400">
    <property type="entry name" value="WD40"/>
    <property type="match status" value="1"/>
</dbReference>
<dbReference type="InterPro" id="IPR036322">
    <property type="entry name" value="WD40_repeat_dom_sf"/>
</dbReference>
<dbReference type="SUPFAM" id="SSF49899">
    <property type="entry name" value="Concanavalin A-like lectins/glucanases"/>
    <property type="match status" value="1"/>
</dbReference>
<dbReference type="SUPFAM" id="SSF50729">
    <property type="entry name" value="PH domain-like"/>
    <property type="match status" value="1"/>
</dbReference>
<dbReference type="Pfam" id="PF13385">
    <property type="entry name" value="Laminin_G_3"/>
    <property type="match status" value="1"/>
</dbReference>
<dbReference type="EMBL" id="JAQQWL010000008">
    <property type="protein sequence ID" value="KAK8061344.1"/>
    <property type="molecule type" value="Genomic_DNA"/>
</dbReference>
<feature type="domain" description="BEACH-type PH" evidence="6">
    <location>
        <begin position="1595"/>
        <end position="1728"/>
    </location>
</feature>
<dbReference type="InterPro" id="IPR013320">
    <property type="entry name" value="ConA-like_dom_sf"/>
</dbReference>
<dbReference type="SMART" id="SM01026">
    <property type="entry name" value="Beach"/>
    <property type="match status" value="1"/>
</dbReference>
<dbReference type="PROSITE" id="PS00678">
    <property type="entry name" value="WD_REPEATS_1"/>
    <property type="match status" value="1"/>
</dbReference>
<feature type="region of interest" description="Disordered" evidence="4">
    <location>
        <begin position="1"/>
        <end position="20"/>
    </location>
</feature>
<feature type="compositionally biased region" description="Acidic residues" evidence="4">
    <location>
        <begin position="1564"/>
        <end position="1582"/>
    </location>
</feature>
<dbReference type="InterPro" id="IPR011993">
    <property type="entry name" value="PH-like_dom_sf"/>
</dbReference>
<dbReference type="InterPro" id="IPR019775">
    <property type="entry name" value="WD40_repeat_CS"/>
</dbReference>